<reference evidence="2 3" key="2">
    <citation type="journal article" date="2018" name="New Phytol.">
        <title>High intraspecific genome diversity in the model arbuscular mycorrhizal symbiont Rhizophagus irregularis.</title>
        <authorList>
            <person name="Chen E.C.H."/>
            <person name="Morin E."/>
            <person name="Beaudet D."/>
            <person name="Noel J."/>
            <person name="Yildirir G."/>
            <person name="Ndikumana S."/>
            <person name="Charron P."/>
            <person name="St-Onge C."/>
            <person name="Giorgi J."/>
            <person name="Kruger M."/>
            <person name="Marton T."/>
            <person name="Ropars J."/>
            <person name="Grigoriev I.V."/>
            <person name="Hainaut M."/>
            <person name="Henrissat B."/>
            <person name="Roux C."/>
            <person name="Martin F."/>
            <person name="Corradi N."/>
        </authorList>
    </citation>
    <scope>NUCLEOTIDE SEQUENCE [LARGE SCALE GENOMIC DNA]</scope>
    <source>
        <strain evidence="2 3">DAOM 197198</strain>
    </source>
</reference>
<keyword evidence="1" id="KW-0472">Membrane</keyword>
<dbReference type="AlphaFoldDB" id="A0A2P4PID5"/>
<keyword evidence="1" id="KW-0812">Transmembrane</keyword>
<name>A0A2P4PID5_RHIID</name>
<gene>
    <name evidence="2" type="ORF">GLOIN_2v1669242</name>
</gene>
<keyword evidence="1" id="KW-1133">Transmembrane helix</keyword>
<protein>
    <submittedName>
        <fullName evidence="2">Uncharacterized protein</fullName>
    </submittedName>
</protein>
<dbReference type="EMBL" id="AUPC02000221">
    <property type="protein sequence ID" value="POG65156.1"/>
    <property type="molecule type" value="Genomic_DNA"/>
</dbReference>
<feature type="transmembrane region" description="Helical" evidence="1">
    <location>
        <begin position="43"/>
        <end position="64"/>
    </location>
</feature>
<evidence type="ECO:0000313" key="2">
    <source>
        <dbReference type="EMBL" id="POG65156.1"/>
    </source>
</evidence>
<dbReference type="Proteomes" id="UP000018888">
    <property type="component" value="Unassembled WGS sequence"/>
</dbReference>
<evidence type="ECO:0000256" key="1">
    <source>
        <dbReference type="SAM" id="Phobius"/>
    </source>
</evidence>
<accession>A0A2P4PID5</accession>
<comment type="caution">
    <text evidence="2">The sequence shown here is derived from an EMBL/GenBank/DDBJ whole genome shotgun (WGS) entry which is preliminary data.</text>
</comment>
<feature type="transmembrane region" description="Helical" evidence="1">
    <location>
        <begin position="12"/>
        <end position="37"/>
    </location>
</feature>
<proteinExistence type="predicted"/>
<organism evidence="2 3">
    <name type="scientific">Rhizophagus irregularis (strain DAOM 181602 / DAOM 197198 / MUCL 43194)</name>
    <name type="common">Arbuscular mycorrhizal fungus</name>
    <name type="synonym">Glomus intraradices</name>
    <dbReference type="NCBI Taxonomy" id="747089"/>
    <lineage>
        <taxon>Eukaryota</taxon>
        <taxon>Fungi</taxon>
        <taxon>Fungi incertae sedis</taxon>
        <taxon>Mucoromycota</taxon>
        <taxon>Glomeromycotina</taxon>
        <taxon>Glomeromycetes</taxon>
        <taxon>Glomerales</taxon>
        <taxon>Glomeraceae</taxon>
        <taxon>Rhizophagus</taxon>
    </lineage>
</organism>
<evidence type="ECO:0000313" key="3">
    <source>
        <dbReference type="Proteomes" id="UP000018888"/>
    </source>
</evidence>
<keyword evidence="3" id="KW-1185">Reference proteome</keyword>
<sequence length="67" mass="7997">MKNTLLLIVKKIIRFNLNLIKLLKLIKISIVCVFLMIRNYVEFMMMIMFTCIQMITFMNGILILKKV</sequence>
<reference evidence="2 3" key="1">
    <citation type="journal article" date="2013" name="Proc. Natl. Acad. Sci. U.S.A.">
        <title>Genome of an arbuscular mycorrhizal fungus provides insight into the oldest plant symbiosis.</title>
        <authorList>
            <person name="Tisserant E."/>
            <person name="Malbreil M."/>
            <person name="Kuo A."/>
            <person name="Kohler A."/>
            <person name="Symeonidi A."/>
            <person name="Balestrini R."/>
            <person name="Charron P."/>
            <person name="Duensing N."/>
            <person name="Frei Dit Frey N."/>
            <person name="Gianinazzi-Pearson V."/>
            <person name="Gilbert L.B."/>
            <person name="Handa Y."/>
            <person name="Herr J.R."/>
            <person name="Hijri M."/>
            <person name="Koul R."/>
            <person name="Kawaguchi M."/>
            <person name="Krajinski F."/>
            <person name="Lammers P.J."/>
            <person name="Masclaux F.G."/>
            <person name="Murat C."/>
            <person name="Morin E."/>
            <person name="Ndikumana S."/>
            <person name="Pagni M."/>
            <person name="Petitpierre D."/>
            <person name="Requena N."/>
            <person name="Rosikiewicz P."/>
            <person name="Riley R."/>
            <person name="Saito K."/>
            <person name="San Clemente H."/>
            <person name="Shapiro H."/>
            <person name="van Tuinen D."/>
            <person name="Becard G."/>
            <person name="Bonfante P."/>
            <person name="Paszkowski U."/>
            <person name="Shachar-Hill Y.Y."/>
            <person name="Tuskan G.A."/>
            <person name="Young P.W."/>
            <person name="Sanders I.R."/>
            <person name="Henrissat B."/>
            <person name="Rensing S.A."/>
            <person name="Grigoriev I.V."/>
            <person name="Corradi N."/>
            <person name="Roux C."/>
            <person name="Martin F."/>
        </authorList>
    </citation>
    <scope>NUCLEOTIDE SEQUENCE [LARGE SCALE GENOMIC DNA]</scope>
    <source>
        <strain evidence="2 3">DAOM 197198</strain>
    </source>
</reference>